<protein>
    <recommendedName>
        <fullName evidence="3">FAM65 N-terminal domain-containing protein</fullName>
    </recommendedName>
</protein>
<accession>A0ABP1REW8</accession>
<name>A0ABP1REW8_9HEXA</name>
<evidence type="ECO:0000313" key="5">
    <source>
        <dbReference type="Proteomes" id="UP001642540"/>
    </source>
</evidence>
<evidence type="ECO:0000256" key="2">
    <source>
        <dbReference type="SAM" id="Coils"/>
    </source>
</evidence>
<feature type="coiled-coil region" evidence="2">
    <location>
        <begin position="102"/>
        <end position="132"/>
    </location>
</feature>
<gene>
    <name evidence="4" type="ORF">ODALV1_LOCUS20844</name>
</gene>
<dbReference type="InterPro" id="IPR031780">
    <property type="entry name" value="FAM65_N"/>
</dbReference>
<feature type="domain" description="FAM65 N-terminal" evidence="3">
    <location>
        <begin position="6"/>
        <end position="325"/>
    </location>
</feature>
<dbReference type="InterPro" id="IPR026136">
    <property type="entry name" value="RIPOR3"/>
</dbReference>
<evidence type="ECO:0000256" key="1">
    <source>
        <dbReference type="ARBA" id="ARBA00005744"/>
    </source>
</evidence>
<dbReference type="PANTHER" id="PTHR15829:SF13">
    <property type="entry name" value="FAM65 N-TERMINAL DOMAIN-CONTAINING PROTEIN"/>
    <property type="match status" value="1"/>
</dbReference>
<keyword evidence="2" id="KW-0175">Coiled coil</keyword>
<sequence>MESGSVSRSRSFNTILFNRKYGSHSRSFSRSSKYNYLGQNFHSQSSTHHSLITKVNPNKTRNTIEAIQRGLKSCIQSVRDELELCSGEIQNQQHSKTLHLQLKTLEYQLSRLENLQEQYELQQKLREGVRSMAYAYTLSNGKERDLALANVKAGFKECTEILGSLEAQVQEFLGGFHLTMKGIQGFARLCPGDTYEITIKHGSQKWKTRAKTGKDGSQNWDFPEAKITALLGEDLYIKAAEVKTLGKQILLGNKFCEIGELFAAHSQLMTVNLNPSGSLKLNVIVQWDPLAQFYEEMNSPSRKRRMISPSLRKHDYGTNTASTSSGSLHTKWAKLRELDPEIENLKESIHKLAGILNDEIQGTYPELEACEVNVAALKRMTLQEYGGCKPDKYKSTSSLNIESALECFDFLDTCDVTYSPPPVQRHPHHRHSIGINAVEYDTKTTTDSGISSLNSRSPSPDICFVTGSENLDLALYTHVQICLKLVNNLGAFGPLKWRERDAINKLQQQGIILGNILNRINKMDEYIYELEGLPFIQKLWKDIAQNKTSLCTTADQAAYGLEKEIRKHHENSHSLARSLVMQIMDEQRFRRNSIVTVFQFILFLRPYETSFKRLVDDVAEEELTIQKLSTIEKLDDTLKDLTTSGSVPPKTVFVHLVRLLVHDDFDIRESVGQYFEESACSRRRSIIQNCVEMLESDAPVDRHSSVILLTMLNSTETLDAVAYLAQTDPDSHVREVAKQMLLRQKEGDRMHQQLTLSTNGFQGLLAA</sequence>
<dbReference type="EMBL" id="CAXLJM020000069">
    <property type="protein sequence ID" value="CAL8125068.1"/>
    <property type="molecule type" value="Genomic_DNA"/>
</dbReference>
<comment type="caution">
    <text evidence="4">The sequence shown here is derived from an EMBL/GenBank/DDBJ whole genome shotgun (WGS) entry which is preliminary data.</text>
</comment>
<proteinExistence type="inferred from homology"/>
<comment type="similarity">
    <text evidence="1">Belongs to the RIPOR family.</text>
</comment>
<evidence type="ECO:0000259" key="3">
    <source>
        <dbReference type="Pfam" id="PF15903"/>
    </source>
</evidence>
<dbReference type="InterPro" id="IPR016024">
    <property type="entry name" value="ARM-type_fold"/>
</dbReference>
<dbReference type="PANTHER" id="PTHR15829">
    <property type="entry name" value="PROTEIN KINASE PKN/PRK1, EFFECTOR"/>
    <property type="match status" value="1"/>
</dbReference>
<keyword evidence="5" id="KW-1185">Reference proteome</keyword>
<reference evidence="4 5" key="1">
    <citation type="submission" date="2024-08" db="EMBL/GenBank/DDBJ databases">
        <authorList>
            <person name="Cucini C."/>
            <person name="Frati F."/>
        </authorList>
    </citation>
    <scope>NUCLEOTIDE SEQUENCE [LARGE SCALE GENOMIC DNA]</scope>
</reference>
<evidence type="ECO:0000313" key="4">
    <source>
        <dbReference type="EMBL" id="CAL8125068.1"/>
    </source>
</evidence>
<organism evidence="4 5">
    <name type="scientific">Orchesella dallaii</name>
    <dbReference type="NCBI Taxonomy" id="48710"/>
    <lineage>
        <taxon>Eukaryota</taxon>
        <taxon>Metazoa</taxon>
        <taxon>Ecdysozoa</taxon>
        <taxon>Arthropoda</taxon>
        <taxon>Hexapoda</taxon>
        <taxon>Collembola</taxon>
        <taxon>Entomobryomorpha</taxon>
        <taxon>Entomobryoidea</taxon>
        <taxon>Orchesellidae</taxon>
        <taxon>Orchesellinae</taxon>
        <taxon>Orchesella</taxon>
    </lineage>
</organism>
<dbReference type="Pfam" id="PF15903">
    <property type="entry name" value="PL48"/>
    <property type="match status" value="1"/>
</dbReference>
<dbReference type="Proteomes" id="UP001642540">
    <property type="component" value="Unassembled WGS sequence"/>
</dbReference>
<dbReference type="SUPFAM" id="SSF48371">
    <property type="entry name" value="ARM repeat"/>
    <property type="match status" value="1"/>
</dbReference>